<name>A0ABP9QEX7_9PSEU</name>
<dbReference type="Pfam" id="PF04542">
    <property type="entry name" value="Sigma70_r2"/>
    <property type="match status" value="1"/>
</dbReference>
<sequence length="213" mass="23997">MTATLTRVLADDELVARLRERDESAFVLILDEWSAGMLRLARSLVSTRESAAEVVQDTWLAVIENIDRFEGRAALKTWVYRILVNTARRRAAREARAVPMSALAPSDPDDGPTVDPDRFQGPDEPYPGHWRALPSTWPEHRAVAGELRSRLEQALAELPERQRVVITLRDVAGYPADEVCAILDISAANQRVLLHRARGYVRGRLEAYFDDRA</sequence>
<evidence type="ECO:0000256" key="2">
    <source>
        <dbReference type="ARBA" id="ARBA00023015"/>
    </source>
</evidence>
<dbReference type="Gene3D" id="1.10.10.10">
    <property type="entry name" value="Winged helix-like DNA-binding domain superfamily/Winged helix DNA-binding domain"/>
    <property type="match status" value="1"/>
</dbReference>
<evidence type="ECO:0000313" key="9">
    <source>
        <dbReference type="Proteomes" id="UP001428817"/>
    </source>
</evidence>
<dbReference type="InterPro" id="IPR014284">
    <property type="entry name" value="RNA_pol_sigma-70_dom"/>
</dbReference>
<dbReference type="PANTHER" id="PTHR43133">
    <property type="entry name" value="RNA POLYMERASE ECF-TYPE SIGMA FACTO"/>
    <property type="match status" value="1"/>
</dbReference>
<evidence type="ECO:0000256" key="3">
    <source>
        <dbReference type="ARBA" id="ARBA00023082"/>
    </source>
</evidence>
<evidence type="ECO:0000313" key="8">
    <source>
        <dbReference type="EMBL" id="GAA5160811.1"/>
    </source>
</evidence>
<accession>A0ABP9QEX7</accession>
<reference evidence="9" key="1">
    <citation type="journal article" date="2019" name="Int. J. Syst. Evol. Microbiol.">
        <title>The Global Catalogue of Microorganisms (GCM) 10K type strain sequencing project: providing services to taxonomists for standard genome sequencing and annotation.</title>
        <authorList>
            <consortium name="The Broad Institute Genomics Platform"/>
            <consortium name="The Broad Institute Genome Sequencing Center for Infectious Disease"/>
            <person name="Wu L."/>
            <person name="Ma J."/>
        </authorList>
    </citation>
    <scope>NUCLEOTIDE SEQUENCE [LARGE SCALE GENOMIC DNA]</scope>
    <source>
        <strain evidence="9">JCM 18303</strain>
    </source>
</reference>
<dbReference type="PANTHER" id="PTHR43133:SF53">
    <property type="entry name" value="ECF RNA POLYMERASE SIGMA-E FACTOR"/>
    <property type="match status" value="1"/>
</dbReference>
<dbReference type="Gene3D" id="1.10.1740.10">
    <property type="match status" value="1"/>
</dbReference>
<keyword evidence="4" id="KW-0804">Transcription</keyword>
<comment type="caution">
    <text evidence="8">The sequence shown here is derived from an EMBL/GenBank/DDBJ whole genome shotgun (WGS) entry which is preliminary data.</text>
</comment>
<evidence type="ECO:0000256" key="5">
    <source>
        <dbReference type="SAM" id="MobiDB-lite"/>
    </source>
</evidence>
<comment type="similarity">
    <text evidence="1">Belongs to the sigma-70 factor family. ECF subfamily.</text>
</comment>
<keyword evidence="9" id="KW-1185">Reference proteome</keyword>
<feature type="region of interest" description="Disordered" evidence="5">
    <location>
        <begin position="97"/>
        <end position="125"/>
    </location>
</feature>
<protein>
    <submittedName>
        <fullName evidence="8">Sigma-70 family RNA polymerase sigma factor</fullName>
    </submittedName>
</protein>
<dbReference type="InterPro" id="IPR013324">
    <property type="entry name" value="RNA_pol_sigma_r3/r4-like"/>
</dbReference>
<dbReference type="SUPFAM" id="SSF88946">
    <property type="entry name" value="Sigma2 domain of RNA polymerase sigma factors"/>
    <property type="match status" value="1"/>
</dbReference>
<dbReference type="InterPro" id="IPR013249">
    <property type="entry name" value="RNA_pol_sigma70_r4_t2"/>
</dbReference>
<keyword evidence="3" id="KW-0731">Sigma factor</keyword>
<dbReference type="InterPro" id="IPR036388">
    <property type="entry name" value="WH-like_DNA-bd_sf"/>
</dbReference>
<evidence type="ECO:0000256" key="1">
    <source>
        <dbReference type="ARBA" id="ARBA00010641"/>
    </source>
</evidence>
<evidence type="ECO:0000259" key="7">
    <source>
        <dbReference type="Pfam" id="PF08281"/>
    </source>
</evidence>
<dbReference type="CDD" id="cd06171">
    <property type="entry name" value="Sigma70_r4"/>
    <property type="match status" value="1"/>
</dbReference>
<dbReference type="Proteomes" id="UP001428817">
    <property type="component" value="Unassembled WGS sequence"/>
</dbReference>
<keyword evidence="2" id="KW-0805">Transcription regulation</keyword>
<dbReference type="NCBIfam" id="TIGR02937">
    <property type="entry name" value="sigma70-ECF"/>
    <property type="match status" value="1"/>
</dbReference>
<proteinExistence type="inferred from homology"/>
<dbReference type="InterPro" id="IPR013325">
    <property type="entry name" value="RNA_pol_sigma_r2"/>
</dbReference>
<feature type="domain" description="RNA polymerase sigma factor 70 region 4 type 2" evidence="7">
    <location>
        <begin position="150"/>
        <end position="198"/>
    </location>
</feature>
<organism evidence="8 9">
    <name type="scientific">Pseudonocardia eucalypti</name>
    <dbReference type="NCBI Taxonomy" id="648755"/>
    <lineage>
        <taxon>Bacteria</taxon>
        <taxon>Bacillati</taxon>
        <taxon>Actinomycetota</taxon>
        <taxon>Actinomycetes</taxon>
        <taxon>Pseudonocardiales</taxon>
        <taxon>Pseudonocardiaceae</taxon>
        <taxon>Pseudonocardia</taxon>
    </lineage>
</organism>
<gene>
    <name evidence="8" type="ORF">GCM10023321_44110</name>
</gene>
<dbReference type="Pfam" id="PF08281">
    <property type="entry name" value="Sigma70_r4_2"/>
    <property type="match status" value="1"/>
</dbReference>
<feature type="domain" description="RNA polymerase sigma-70 region 2" evidence="6">
    <location>
        <begin position="38"/>
        <end position="96"/>
    </location>
</feature>
<evidence type="ECO:0000259" key="6">
    <source>
        <dbReference type="Pfam" id="PF04542"/>
    </source>
</evidence>
<dbReference type="InterPro" id="IPR007627">
    <property type="entry name" value="RNA_pol_sigma70_r2"/>
</dbReference>
<evidence type="ECO:0000256" key="4">
    <source>
        <dbReference type="ARBA" id="ARBA00023163"/>
    </source>
</evidence>
<dbReference type="SUPFAM" id="SSF88659">
    <property type="entry name" value="Sigma3 and sigma4 domains of RNA polymerase sigma factors"/>
    <property type="match status" value="1"/>
</dbReference>
<dbReference type="EMBL" id="BAABJP010000021">
    <property type="protein sequence ID" value="GAA5160811.1"/>
    <property type="molecule type" value="Genomic_DNA"/>
</dbReference>
<dbReference type="InterPro" id="IPR039425">
    <property type="entry name" value="RNA_pol_sigma-70-like"/>
</dbReference>